<evidence type="ECO:0000259" key="9">
    <source>
        <dbReference type="Pfam" id="PF01488"/>
    </source>
</evidence>
<keyword evidence="6 8" id="KW-0057">Aromatic amino acid biosynthesis</keyword>
<dbReference type="NCBIfam" id="NF001310">
    <property type="entry name" value="PRK00258.1-2"/>
    <property type="match status" value="1"/>
</dbReference>
<dbReference type="HAMAP" id="MF_00222">
    <property type="entry name" value="Shikimate_DH_AroE"/>
    <property type="match status" value="1"/>
</dbReference>
<dbReference type="AlphaFoldDB" id="A0A6T9XWD3"/>
<evidence type="ECO:0000313" key="12">
    <source>
        <dbReference type="EMBL" id="CAB9492109.1"/>
    </source>
</evidence>
<feature type="binding site" evidence="8">
    <location>
        <position position="246"/>
    </location>
    <ligand>
        <name>shikimate</name>
        <dbReference type="ChEBI" id="CHEBI:36208"/>
    </ligand>
</feature>
<dbReference type="InterPro" id="IPR046346">
    <property type="entry name" value="Aminoacid_DH-like_N_sf"/>
</dbReference>
<protein>
    <recommendedName>
        <fullName evidence="2 8">Shikimate dehydrogenase (NADP(+))</fullName>
        <shortName evidence="8">SDH</shortName>
        <ecNumber evidence="2 8">1.1.1.25</ecNumber>
    </recommendedName>
</protein>
<dbReference type="InterPro" id="IPR011342">
    <property type="entry name" value="Shikimate_DH"/>
</dbReference>
<organism evidence="12 13">
    <name type="scientific">Alteromonas macleodii</name>
    <name type="common">Pseudoalteromonas macleodii</name>
    <dbReference type="NCBI Taxonomy" id="28108"/>
    <lineage>
        <taxon>Bacteria</taxon>
        <taxon>Pseudomonadati</taxon>
        <taxon>Pseudomonadota</taxon>
        <taxon>Gammaproteobacteria</taxon>
        <taxon>Alteromonadales</taxon>
        <taxon>Alteromonadaceae</taxon>
        <taxon>Alteromonas/Salinimonas group</taxon>
        <taxon>Alteromonas</taxon>
    </lineage>
</organism>
<feature type="binding site" evidence="8">
    <location>
        <begin position="14"/>
        <end position="16"/>
    </location>
    <ligand>
        <name>shikimate</name>
        <dbReference type="ChEBI" id="CHEBI:36208"/>
    </ligand>
</feature>
<dbReference type="SUPFAM" id="SSF51735">
    <property type="entry name" value="NAD(P)-binding Rossmann-fold domains"/>
    <property type="match status" value="1"/>
</dbReference>
<comment type="caution">
    <text evidence="8">Lacks conserved residue(s) required for the propagation of feature annotation.</text>
</comment>
<dbReference type="InterPro" id="IPR022893">
    <property type="entry name" value="Shikimate_DH_fam"/>
</dbReference>
<comment type="function">
    <text evidence="8">Involved in the biosynthesis of the chorismate, which leads to the biosynthesis of aromatic amino acids. Catalyzes the reversible NADPH linked reduction of 3-dehydroshikimate (DHSA) to yield shikimate (SA).</text>
</comment>
<keyword evidence="3 8" id="KW-0028">Amino-acid biosynthesis</keyword>
<dbReference type="InterPro" id="IPR006151">
    <property type="entry name" value="Shikm_DH/Glu-tRNA_Rdtase"/>
</dbReference>
<comment type="catalytic activity">
    <reaction evidence="7 8">
        <text>shikimate + NADP(+) = 3-dehydroshikimate + NADPH + H(+)</text>
        <dbReference type="Rhea" id="RHEA:17737"/>
        <dbReference type="ChEBI" id="CHEBI:15378"/>
        <dbReference type="ChEBI" id="CHEBI:16630"/>
        <dbReference type="ChEBI" id="CHEBI:36208"/>
        <dbReference type="ChEBI" id="CHEBI:57783"/>
        <dbReference type="ChEBI" id="CHEBI:58349"/>
        <dbReference type="EC" id="1.1.1.25"/>
    </reaction>
</comment>
<dbReference type="PANTHER" id="PTHR21089">
    <property type="entry name" value="SHIKIMATE DEHYDROGENASE"/>
    <property type="match status" value="1"/>
</dbReference>
<feature type="binding site" evidence="8">
    <location>
        <begin position="151"/>
        <end position="156"/>
    </location>
    <ligand>
        <name>NADP(+)</name>
        <dbReference type="ChEBI" id="CHEBI:58349"/>
    </ligand>
</feature>
<feature type="domain" description="SDH C-terminal" evidence="11">
    <location>
        <begin position="239"/>
        <end position="269"/>
    </location>
</feature>
<feature type="binding site" evidence="8">
    <location>
        <position position="215"/>
    </location>
    <ligand>
        <name>NADP(+)</name>
        <dbReference type="ChEBI" id="CHEBI:58349"/>
    </ligand>
</feature>
<evidence type="ECO:0000256" key="8">
    <source>
        <dbReference type="HAMAP-Rule" id="MF_00222"/>
    </source>
</evidence>
<keyword evidence="5 8" id="KW-0560">Oxidoreductase</keyword>
<feature type="binding site" evidence="8">
    <location>
        <begin position="127"/>
        <end position="131"/>
    </location>
    <ligand>
        <name>NADP(+)</name>
        <dbReference type="ChEBI" id="CHEBI:58349"/>
    </ligand>
</feature>
<dbReference type="EC" id="1.1.1.25" evidence="2 8"/>
<accession>A0A6T9XWD3</accession>
<feature type="binding site" evidence="8">
    <location>
        <position position="62"/>
    </location>
    <ligand>
        <name>shikimate</name>
        <dbReference type="ChEBI" id="CHEBI:36208"/>
    </ligand>
</feature>
<dbReference type="GO" id="GO:0008652">
    <property type="term" value="P:amino acid biosynthetic process"/>
    <property type="evidence" value="ECO:0007669"/>
    <property type="project" value="UniProtKB-KW"/>
</dbReference>
<dbReference type="UniPathway" id="UPA00053">
    <property type="reaction ID" value="UER00087"/>
</dbReference>
<dbReference type="GO" id="GO:0005829">
    <property type="term" value="C:cytosol"/>
    <property type="evidence" value="ECO:0007669"/>
    <property type="project" value="TreeGrafter"/>
</dbReference>
<dbReference type="Gene3D" id="3.40.50.720">
    <property type="entry name" value="NAD(P)-binding Rossmann-like Domain"/>
    <property type="match status" value="1"/>
</dbReference>
<dbReference type="InterPro" id="IPR036291">
    <property type="entry name" value="NAD(P)-bd_dom_sf"/>
</dbReference>
<dbReference type="CDD" id="cd01065">
    <property type="entry name" value="NAD_bind_Shikimate_DH"/>
    <property type="match status" value="1"/>
</dbReference>
<feature type="active site" description="Proton acceptor" evidence="8">
    <location>
        <position position="66"/>
    </location>
</feature>
<comment type="similarity">
    <text evidence="8">Belongs to the shikimate dehydrogenase family.</text>
</comment>
<feature type="binding site" evidence="8">
    <location>
        <position position="239"/>
    </location>
    <ligand>
        <name>NADP(+)</name>
        <dbReference type="ChEBI" id="CHEBI:58349"/>
    </ligand>
</feature>
<comment type="pathway">
    <text evidence="1 8">Metabolic intermediate biosynthesis; chorismate biosynthesis; chorismate from D-erythrose 4-phosphate and phosphoenolpyruvate: step 4/7.</text>
</comment>
<dbReference type="EMBL" id="LR812090">
    <property type="protein sequence ID" value="CAB9492109.1"/>
    <property type="molecule type" value="Genomic_DNA"/>
</dbReference>
<dbReference type="Proteomes" id="UP000509458">
    <property type="component" value="Chromosome"/>
</dbReference>
<dbReference type="Pfam" id="PF08501">
    <property type="entry name" value="Shikimate_dh_N"/>
    <property type="match status" value="1"/>
</dbReference>
<dbReference type="Pfam" id="PF18317">
    <property type="entry name" value="SDH_C"/>
    <property type="match status" value="1"/>
</dbReference>
<feature type="binding site" evidence="8">
    <location>
        <position position="217"/>
    </location>
    <ligand>
        <name>shikimate</name>
        <dbReference type="ChEBI" id="CHEBI:36208"/>
    </ligand>
</feature>
<dbReference type="NCBIfam" id="TIGR00507">
    <property type="entry name" value="aroE"/>
    <property type="match status" value="1"/>
</dbReference>
<gene>
    <name evidence="8 12" type="primary">aroE</name>
    <name evidence="12" type="ORF">ALFOR1_10033</name>
</gene>
<evidence type="ECO:0000256" key="2">
    <source>
        <dbReference type="ARBA" id="ARBA00012962"/>
    </source>
</evidence>
<dbReference type="PANTHER" id="PTHR21089:SF1">
    <property type="entry name" value="BIFUNCTIONAL 3-DEHYDROQUINATE DEHYDRATASE_SHIKIMATE DEHYDROGENASE, CHLOROPLASTIC"/>
    <property type="match status" value="1"/>
</dbReference>
<feature type="binding site" evidence="8">
    <location>
        <position position="103"/>
    </location>
    <ligand>
        <name>shikimate</name>
        <dbReference type="ChEBI" id="CHEBI:36208"/>
    </ligand>
</feature>
<dbReference type="SUPFAM" id="SSF53223">
    <property type="entry name" value="Aminoacid dehydrogenase-like, N-terminal domain"/>
    <property type="match status" value="1"/>
</dbReference>
<dbReference type="GO" id="GO:0019632">
    <property type="term" value="P:shikimate metabolic process"/>
    <property type="evidence" value="ECO:0007669"/>
    <property type="project" value="InterPro"/>
</dbReference>
<evidence type="ECO:0000256" key="3">
    <source>
        <dbReference type="ARBA" id="ARBA00022605"/>
    </source>
</evidence>
<feature type="domain" description="Shikimate dehydrogenase substrate binding N-terminal" evidence="10">
    <location>
        <begin position="6"/>
        <end position="89"/>
    </location>
</feature>
<evidence type="ECO:0000256" key="5">
    <source>
        <dbReference type="ARBA" id="ARBA00023002"/>
    </source>
</evidence>
<dbReference type="Pfam" id="PF01488">
    <property type="entry name" value="Shikimate_DH"/>
    <property type="match status" value="1"/>
</dbReference>
<dbReference type="GO" id="GO:0050661">
    <property type="term" value="F:NADP binding"/>
    <property type="evidence" value="ECO:0007669"/>
    <property type="project" value="InterPro"/>
</dbReference>
<reference evidence="12 13" key="1">
    <citation type="submission" date="2020-06" db="EMBL/GenBank/DDBJ databases">
        <authorList>
            <person name="Duchaud E."/>
        </authorList>
    </citation>
    <scope>NUCLEOTIDE SEQUENCE [LARGE SCALE GENOMIC DNA]</scope>
    <source>
        <strain evidence="12">Alteromonas fortis</strain>
    </source>
</reference>
<evidence type="ECO:0000256" key="6">
    <source>
        <dbReference type="ARBA" id="ARBA00023141"/>
    </source>
</evidence>
<dbReference type="GO" id="GO:0004764">
    <property type="term" value="F:shikimate 3-dehydrogenase (NADP+) activity"/>
    <property type="evidence" value="ECO:0007669"/>
    <property type="project" value="UniProtKB-UniRule"/>
</dbReference>
<dbReference type="InterPro" id="IPR013708">
    <property type="entry name" value="Shikimate_DH-bd_N"/>
</dbReference>
<dbReference type="InterPro" id="IPR041121">
    <property type="entry name" value="SDH_C"/>
</dbReference>
<comment type="subunit">
    <text evidence="8">Homodimer.</text>
</comment>
<evidence type="ECO:0000256" key="7">
    <source>
        <dbReference type="ARBA" id="ARBA00049442"/>
    </source>
</evidence>
<evidence type="ECO:0000256" key="4">
    <source>
        <dbReference type="ARBA" id="ARBA00022857"/>
    </source>
</evidence>
<evidence type="ECO:0000313" key="13">
    <source>
        <dbReference type="Proteomes" id="UP000509458"/>
    </source>
</evidence>
<feature type="domain" description="Quinate/shikimate 5-dehydrogenase/glutamyl-tRNA reductase" evidence="9">
    <location>
        <begin position="117"/>
        <end position="192"/>
    </location>
</feature>
<dbReference type="Gene3D" id="3.40.50.10860">
    <property type="entry name" value="Leucine Dehydrogenase, chain A, domain 1"/>
    <property type="match status" value="1"/>
</dbReference>
<dbReference type="GO" id="GO:0009073">
    <property type="term" value="P:aromatic amino acid family biosynthetic process"/>
    <property type="evidence" value="ECO:0007669"/>
    <property type="project" value="UniProtKB-KW"/>
</dbReference>
<sequence>MKKFAVFGNPIAQSLSPTIHQMFADQVGEKISYEKILAPEDGFVEAAKAFLAQENAVGCNVTMPFKLDAFNLAKVDDQAAKDAQAVNTLMNGGSGELLGFNTDGVGLVNDLLNSGVKVKDKRVLLIGAGGAARGVISPLLKAGAASLTIANRTKAKADEVASAASNAKVQVVPLEDIATIAPHIIINSTAASLNNELPCSLNDGVLQHCEVVYDMVYKNSPTRFMRDAAELGVNTQIDGLGMLVEQAAEAFYIWTQKRPDTSDIVKRVRDIVEQSEKRN</sequence>
<dbReference type="RefSeq" id="WP_179981886.1">
    <property type="nucleotide sequence ID" value="NZ_LR812090.1"/>
</dbReference>
<evidence type="ECO:0000259" key="10">
    <source>
        <dbReference type="Pfam" id="PF08501"/>
    </source>
</evidence>
<keyword evidence="4 8" id="KW-0521">NADP</keyword>
<dbReference type="GO" id="GO:0009423">
    <property type="term" value="P:chorismate biosynthetic process"/>
    <property type="evidence" value="ECO:0007669"/>
    <property type="project" value="UniProtKB-UniRule"/>
</dbReference>
<feature type="binding site" evidence="8">
    <location>
        <position position="87"/>
    </location>
    <ligand>
        <name>shikimate</name>
        <dbReference type="ChEBI" id="CHEBI:36208"/>
    </ligand>
</feature>
<evidence type="ECO:0000259" key="11">
    <source>
        <dbReference type="Pfam" id="PF18317"/>
    </source>
</evidence>
<proteinExistence type="inferred from homology"/>
<name>A0A6T9XWD3_ALTMA</name>
<evidence type="ECO:0000256" key="1">
    <source>
        <dbReference type="ARBA" id="ARBA00004871"/>
    </source>
</evidence>